<dbReference type="PANTHER" id="PTHR36978">
    <property type="entry name" value="P-LOOP CONTAINING NUCLEOTIDE TRIPHOSPHATE HYDROLASE"/>
    <property type="match status" value="1"/>
</dbReference>
<reference evidence="1" key="1">
    <citation type="journal article" date="2020" name="Stud. Mycol.">
        <title>101 Dothideomycetes genomes: a test case for predicting lifestyles and emergence of pathogens.</title>
        <authorList>
            <person name="Haridas S."/>
            <person name="Albert R."/>
            <person name="Binder M."/>
            <person name="Bloem J."/>
            <person name="Labutti K."/>
            <person name="Salamov A."/>
            <person name="Andreopoulos B."/>
            <person name="Baker S."/>
            <person name="Barry K."/>
            <person name="Bills G."/>
            <person name="Bluhm B."/>
            <person name="Cannon C."/>
            <person name="Castanera R."/>
            <person name="Culley D."/>
            <person name="Daum C."/>
            <person name="Ezra D."/>
            <person name="Gonzalez J."/>
            <person name="Henrissat B."/>
            <person name="Kuo A."/>
            <person name="Liang C."/>
            <person name="Lipzen A."/>
            <person name="Lutzoni F."/>
            <person name="Magnuson J."/>
            <person name="Mondo S."/>
            <person name="Nolan M."/>
            <person name="Ohm R."/>
            <person name="Pangilinan J."/>
            <person name="Park H.-J."/>
            <person name="Ramirez L."/>
            <person name="Alfaro M."/>
            <person name="Sun H."/>
            <person name="Tritt A."/>
            <person name="Yoshinaga Y."/>
            <person name="Zwiers L.-H."/>
            <person name="Turgeon B."/>
            <person name="Goodwin S."/>
            <person name="Spatafora J."/>
            <person name="Crous P."/>
            <person name="Grigoriev I."/>
        </authorList>
    </citation>
    <scope>NUCLEOTIDE SEQUENCE</scope>
    <source>
        <strain evidence="1">CBS 113389</strain>
    </source>
</reference>
<organism evidence="1 2">
    <name type="scientific">Neohortaea acidophila</name>
    <dbReference type="NCBI Taxonomy" id="245834"/>
    <lineage>
        <taxon>Eukaryota</taxon>
        <taxon>Fungi</taxon>
        <taxon>Dikarya</taxon>
        <taxon>Ascomycota</taxon>
        <taxon>Pezizomycotina</taxon>
        <taxon>Dothideomycetes</taxon>
        <taxon>Dothideomycetidae</taxon>
        <taxon>Mycosphaerellales</taxon>
        <taxon>Teratosphaeriaceae</taxon>
        <taxon>Neohortaea</taxon>
    </lineage>
</organism>
<accession>A0A6A6Q4Y6</accession>
<dbReference type="InterPro" id="IPR027417">
    <property type="entry name" value="P-loop_NTPase"/>
</dbReference>
<dbReference type="SUPFAM" id="SSF52540">
    <property type="entry name" value="P-loop containing nucleoside triphosphate hydrolases"/>
    <property type="match status" value="1"/>
</dbReference>
<dbReference type="Pfam" id="PF17784">
    <property type="entry name" value="Sulfotransfer_4"/>
    <property type="match status" value="1"/>
</dbReference>
<evidence type="ECO:0008006" key="3">
    <source>
        <dbReference type="Google" id="ProtNLM"/>
    </source>
</evidence>
<dbReference type="RefSeq" id="XP_033593999.1">
    <property type="nucleotide sequence ID" value="XM_033736364.1"/>
</dbReference>
<gene>
    <name evidence="1" type="ORF">BDY17DRAFT_319975</name>
</gene>
<dbReference type="GeneID" id="54477366"/>
<dbReference type="InterPro" id="IPR040632">
    <property type="entry name" value="Sulfotransfer_4"/>
</dbReference>
<dbReference type="EMBL" id="MU001631">
    <property type="protein sequence ID" value="KAF2487430.1"/>
    <property type="molecule type" value="Genomic_DNA"/>
</dbReference>
<dbReference type="OrthoDB" id="272681at2759"/>
<dbReference type="Gene3D" id="3.40.50.300">
    <property type="entry name" value="P-loop containing nucleotide triphosphate hydrolases"/>
    <property type="match status" value="1"/>
</dbReference>
<dbReference type="Proteomes" id="UP000799767">
    <property type="component" value="Unassembled WGS sequence"/>
</dbReference>
<evidence type="ECO:0000313" key="2">
    <source>
        <dbReference type="Proteomes" id="UP000799767"/>
    </source>
</evidence>
<sequence length="225" mass="26309">MARQIAKRDQGLLDHGTKPRWCKQRTEPLEVLCLGLHRTGTTSMYEAMEILGYGTLYNSREALRRNLCTFVGTMLTDKYEARGPWPPRIEQFESLWGEYRAISGEVAYAFSEEIIPLYPDAKIILTVRDDEEKWFASSMNTSWYNNSHLFTRILYALDPNWVQIREYVGKMFKYFYRGDFPANGIRMYREHNAMVKRLGGDRVLVFNTKDGWGPLRPRIAISFVP</sequence>
<protein>
    <recommendedName>
        <fullName evidence="3">P-loop containing nucleoside triphosphate hydrolase protein</fullName>
    </recommendedName>
</protein>
<evidence type="ECO:0000313" key="1">
    <source>
        <dbReference type="EMBL" id="KAF2487430.1"/>
    </source>
</evidence>
<proteinExistence type="predicted"/>
<name>A0A6A6Q4Y6_9PEZI</name>
<dbReference type="AlphaFoldDB" id="A0A6A6Q4Y6"/>
<keyword evidence="2" id="KW-1185">Reference proteome</keyword>
<dbReference type="PANTHER" id="PTHR36978:SF4">
    <property type="entry name" value="P-LOOP CONTAINING NUCLEOSIDE TRIPHOSPHATE HYDROLASE PROTEIN"/>
    <property type="match status" value="1"/>
</dbReference>